<sequence length="155" mass="17160">MAIEAVVAFFHAPHVLTALALIVALLAVWLTVRTRRRLRVAETRLRELRHAQQGLDTAVLALHGAIKAVAEEVIDQSQHQSSVRRALDRLADQHSELRLRSVDEGLYVQAIELIRLGRGRNEVRQLCGLTHAEVDLLFSLHGASVARTPVASDMA</sequence>
<proteinExistence type="predicted"/>
<organism evidence="2 3">
    <name type="scientific">Allochromatium warmingii</name>
    <name type="common">Chromatium warmingii</name>
    <dbReference type="NCBI Taxonomy" id="61595"/>
    <lineage>
        <taxon>Bacteria</taxon>
        <taxon>Pseudomonadati</taxon>
        <taxon>Pseudomonadota</taxon>
        <taxon>Gammaproteobacteria</taxon>
        <taxon>Chromatiales</taxon>
        <taxon>Chromatiaceae</taxon>
        <taxon>Allochromatium</taxon>
    </lineage>
</organism>
<dbReference type="Pfam" id="PF10975">
    <property type="entry name" value="DUF2802"/>
    <property type="match status" value="1"/>
</dbReference>
<accession>A0A1H3JAJ0</accession>
<reference evidence="3" key="1">
    <citation type="submission" date="2016-10" db="EMBL/GenBank/DDBJ databases">
        <authorList>
            <person name="Varghese N."/>
            <person name="Submissions S."/>
        </authorList>
    </citation>
    <scope>NUCLEOTIDE SEQUENCE [LARGE SCALE GENOMIC DNA]</scope>
    <source>
        <strain evidence="3">DSM 173</strain>
    </source>
</reference>
<name>A0A1H3JAJ0_ALLWA</name>
<keyword evidence="1" id="KW-0472">Membrane</keyword>
<dbReference type="InterPro" id="IPR021244">
    <property type="entry name" value="DUF2802"/>
</dbReference>
<dbReference type="AlphaFoldDB" id="A0A1H3JAJ0"/>
<protein>
    <recommendedName>
        <fullName evidence="4">DUF2802 domain-containing protein</fullName>
    </recommendedName>
</protein>
<dbReference type="RefSeq" id="WP_245709381.1">
    <property type="nucleotide sequence ID" value="NZ_FNOW01000054.1"/>
</dbReference>
<evidence type="ECO:0000313" key="2">
    <source>
        <dbReference type="EMBL" id="SDY36555.1"/>
    </source>
</evidence>
<keyword evidence="3" id="KW-1185">Reference proteome</keyword>
<evidence type="ECO:0008006" key="4">
    <source>
        <dbReference type="Google" id="ProtNLM"/>
    </source>
</evidence>
<dbReference type="Proteomes" id="UP000198672">
    <property type="component" value="Unassembled WGS sequence"/>
</dbReference>
<gene>
    <name evidence="2" type="ORF">SAMN05421644_15416</name>
</gene>
<keyword evidence="1" id="KW-1133">Transmembrane helix</keyword>
<keyword evidence="1" id="KW-0812">Transmembrane</keyword>
<evidence type="ECO:0000256" key="1">
    <source>
        <dbReference type="SAM" id="Phobius"/>
    </source>
</evidence>
<feature type="transmembrane region" description="Helical" evidence="1">
    <location>
        <begin position="12"/>
        <end position="32"/>
    </location>
</feature>
<dbReference type="STRING" id="61595.SAMN05421644_15416"/>
<dbReference type="EMBL" id="FNOW01000054">
    <property type="protein sequence ID" value="SDY36555.1"/>
    <property type="molecule type" value="Genomic_DNA"/>
</dbReference>
<evidence type="ECO:0000313" key="3">
    <source>
        <dbReference type="Proteomes" id="UP000198672"/>
    </source>
</evidence>